<keyword evidence="4" id="KW-0436">Ligase</keyword>
<name>A0A7W6IM04_9HYPH</name>
<proteinExistence type="predicted"/>
<dbReference type="PANTHER" id="PTHR11895">
    <property type="entry name" value="TRANSAMIDASE"/>
    <property type="match status" value="1"/>
</dbReference>
<dbReference type="SUPFAM" id="SSF75304">
    <property type="entry name" value="Amidase signature (AS) enzymes"/>
    <property type="match status" value="1"/>
</dbReference>
<reference evidence="4 5" key="1">
    <citation type="submission" date="2020-08" db="EMBL/GenBank/DDBJ databases">
        <title>Genomic Encyclopedia of Type Strains, Phase IV (KMG-IV): sequencing the most valuable type-strain genomes for metagenomic binning, comparative biology and taxonomic classification.</title>
        <authorList>
            <person name="Goeker M."/>
        </authorList>
    </citation>
    <scope>NUCLEOTIDE SEQUENCE [LARGE SCALE GENOMIC DNA]</scope>
    <source>
        <strain evidence="4 5">DSM 23447</strain>
    </source>
</reference>
<comment type="function">
    <text evidence="1">Hydrolyzes indole-3-acetamide (IAM) into indole-3-acetic acid (IAA).</text>
</comment>
<evidence type="ECO:0000256" key="1">
    <source>
        <dbReference type="ARBA" id="ARBA00003871"/>
    </source>
</evidence>
<dbReference type="InterPro" id="IPR000120">
    <property type="entry name" value="Amidase"/>
</dbReference>
<dbReference type="PROSITE" id="PS00571">
    <property type="entry name" value="AMIDASES"/>
    <property type="match status" value="1"/>
</dbReference>
<keyword evidence="4" id="KW-0808">Transferase</keyword>
<dbReference type="Gene3D" id="3.90.1300.10">
    <property type="entry name" value="Amidase signature (AS) domain"/>
    <property type="match status" value="1"/>
</dbReference>
<dbReference type="Proteomes" id="UP000547011">
    <property type="component" value="Unassembled WGS sequence"/>
</dbReference>
<gene>
    <name evidence="4" type="ORF">GGR20_001711</name>
</gene>
<feature type="domain" description="Amidase" evidence="3">
    <location>
        <begin position="77"/>
        <end position="484"/>
    </location>
</feature>
<sequence length="505" mass="52526">MTRDSAPKGRVQAALERHGLTVSDAEAAGLSQLAAWMHDGLSGLAPDSPAPVGSDCLDLPIAELGARLRDGRLTSVELTRATLDRIAVRDQAYMSFYAVLEETALADAARADQDLAAGLDRGPLHGIPAGIKDLINVAGVPTTANAPGRAKAVAAQDAEVVRRLRAGGAIIIGKLATYEWATVGPDKSGLFPPARNPWRLDHITGGSSSGCAAAVAGGLVRTSIGTDTGGSVRGPSFYCGTVGLKPTFGLVPTSGVLDLAPSLDHVGPISATVADAAVTLDVLSGHSGERRAASRLEEPVSGLRIGYARNWFAHDSQTMPAVTTALDAAVSVLSVQGAVVSEVEMPDAAAIEVAVAAILHAESFRLHARALRDHPESYGRRAFLSLAAGLSLSDAEVEKARAVGASFRRAIDELLNQCDVLITAGALTTALPAAPFEKEAVWTPMRTIGFNVSGHPVLAVPVGFHKGLPIGMQIIGRHHDEARIVQFGQAFERASDFSVQRPPPP</sequence>
<dbReference type="GO" id="GO:0016740">
    <property type="term" value="F:transferase activity"/>
    <property type="evidence" value="ECO:0007669"/>
    <property type="project" value="UniProtKB-KW"/>
</dbReference>
<dbReference type="InterPro" id="IPR023631">
    <property type="entry name" value="Amidase_dom"/>
</dbReference>
<organism evidence="4 5">
    <name type="scientific">Devosia subaequoris</name>
    <dbReference type="NCBI Taxonomy" id="395930"/>
    <lineage>
        <taxon>Bacteria</taxon>
        <taxon>Pseudomonadati</taxon>
        <taxon>Pseudomonadota</taxon>
        <taxon>Alphaproteobacteria</taxon>
        <taxon>Hyphomicrobiales</taxon>
        <taxon>Devosiaceae</taxon>
        <taxon>Devosia</taxon>
    </lineage>
</organism>
<evidence type="ECO:0000259" key="3">
    <source>
        <dbReference type="Pfam" id="PF01425"/>
    </source>
</evidence>
<dbReference type="PANTHER" id="PTHR11895:SF176">
    <property type="entry name" value="AMIDASE AMID-RELATED"/>
    <property type="match status" value="1"/>
</dbReference>
<dbReference type="RefSeq" id="WP_246349493.1">
    <property type="nucleotide sequence ID" value="NZ_JACIEW010000003.1"/>
</dbReference>
<accession>A0A7W6IM04</accession>
<comment type="caution">
    <text evidence="4">The sequence shown here is derived from an EMBL/GenBank/DDBJ whole genome shotgun (WGS) entry which is preliminary data.</text>
</comment>
<dbReference type="InterPro" id="IPR036928">
    <property type="entry name" value="AS_sf"/>
</dbReference>
<keyword evidence="5" id="KW-1185">Reference proteome</keyword>
<dbReference type="AlphaFoldDB" id="A0A7W6IM04"/>
<evidence type="ECO:0000313" key="5">
    <source>
        <dbReference type="Proteomes" id="UP000547011"/>
    </source>
</evidence>
<dbReference type="GO" id="GO:0016874">
    <property type="term" value="F:ligase activity"/>
    <property type="evidence" value="ECO:0007669"/>
    <property type="project" value="UniProtKB-KW"/>
</dbReference>
<dbReference type="InterPro" id="IPR020556">
    <property type="entry name" value="Amidase_CS"/>
</dbReference>
<dbReference type="EMBL" id="JACIEW010000003">
    <property type="protein sequence ID" value="MBB4052069.1"/>
    <property type="molecule type" value="Genomic_DNA"/>
</dbReference>
<protein>
    <recommendedName>
        <fullName evidence="2">Indoleacetamide hydrolase</fullName>
    </recommendedName>
</protein>
<dbReference type="Pfam" id="PF01425">
    <property type="entry name" value="Amidase"/>
    <property type="match status" value="1"/>
</dbReference>
<evidence type="ECO:0000256" key="2">
    <source>
        <dbReference type="ARBA" id="ARBA00021874"/>
    </source>
</evidence>
<evidence type="ECO:0000313" key="4">
    <source>
        <dbReference type="EMBL" id="MBB4052069.1"/>
    </source>
</evidence>